<dbReference type="InterPro" id="IPR039426">
    <property type="entry name" value="TonB-dep_rcpt-like"/>
</dbReference>
<name>A0ABV6HCX7_9SPHI</name>
<dbReference type="SUPFAM" id="SSF56935">
    <property type="entry name" value="Porins"/>
    <property type="match status" value="1"/>
</dbReference>
<organism evidence="9 10">
    <name type="scientific">Olivibacter oleidegradans</name>
    <dbReference type="NCBI Taxonomy" id="760123"/>
    <lineage>
        <taxon>Bacteria</taxon>
        <taxon>Pseudomonadati</taxon>
        <taxon>Bacteroidota</taxon>
        <taxon>Sphingobacteriia</taxon>
        <taxon>Sphingobacteriales</taxon>
        <taxon>Sphingobacteriaceae</taxon>
        <taxon>Olivibacter</taxon>
    </lineage>
</organism>
<evidence type="ECO:0000313" key="10">
    <source>
        <dbReference type="Proteomes" id="UP001589774"/>
    </source>
</evidence>
<dbReference type="PROSITE" id="PS52016">
    <property type="entry name" value="TONB_DEPENDENT_REC_3"/>
    <property type="match status" value="1"/>
</dbReference>
<feature type="domain" description="TonB-dependent receptor plug" evidence="8">
    <location>
        <begin position="220"/>
        <end position="317"/>
    </location>
</feature>
<evidence type="ECO:0000259" key="8">
    <source>
        <dbReference type="Pfam" id="PF07715"/>
    </source>
</evidence>
<dbReference type="EMBL" id="JBHLWO010000001">
    <property type="protein sequence ID" value="MFC0316742.1"/>
    <property type="molecule type" value="Genomic_DNA"/>
</dbReference>
<proteinExistence type="inferred from homology"/>
<evidence type="ECO:0000256" key="5">
    <source>
        <dbReference type="ARBA" id="ARBA00023136"/>
    </source>
</evidence>
<dbReference type="Pfam" id="PF13715">
    <property type="entry name" value="CarbopepD_reg_2"/>
    <property type="match status" value="1"/>
</dbReference>
<evidence type="ECO:0000256" key="4">
    <source>
        <dbReference type="ARBA" id="ARBA00022692"/>
    </source>
</evidence>
<comment type="caution">
    <text evidence="9">The sequence shown here is derived from an EMBL/GenBank/DDBJ whole genome shotgun (WGS) entry which is preliminary data.</text>
</comment>
<comment type="similarity">
    <text evidence="7">Belongs to the TonB-dependent receptor family.</text>
</comment>
<dbReference type="SUPFAM" id="SSF49464">
    <property type="entry name" value="Carboxypeptidase regulatory domain-like"/>
    <property type="match status" value="1"/>
</dbReference>
<keyword evidence="4 7" id="KW-0812">Transmembrane</keyword>
<keyword evidence="2 7" id="KW-0813">Transport</keyword>
<keyword evidence="3 7" id="KW-1134">Transmembrane beta strand</keyword>
<dbReference type="InterPro" id="IPR008969">
    <property type="entry name" value="CarboxyPept-like_regulatory"/>
</dbReference>
<evidence type="ECO:0000256" key="1">
    <source>
        <dbReference type="ARBA" id="ARBA00004571"/>
    </source>
</evidence>
<evidence type="ECO:0000256" key="7">
    <source>
        <dbReference type="PROSITE-ProRule" id="PRU01360"/>
    </source>
</evidence>
<accession>A0ABV6HCX7</accession>
<gene>
    <name evidence="9" type="ORF">ACFFI0_00430</name>
</gene>
<dbReference type="NCBIfam" id="TIGR04057">
    <property type="entry name" value="SusC_RagA_signa"/>
    <property type="match status" value="1"/>
</dbReference>
<dbReference type="InterPro" id="IPR037066">
    <property type="entry name" value="Plug_dom_sf"/>
</dbReference>
<keyword evidence="10" id="KW-1185">Reference proteome</keyword>
<reference evidence="9 10" key="1">
    <citation type="submission" date="2024-09" db="EMBL/GenBank/DDBJ databases">
        <authorList>
            <person name="Sun Q."/>
            <person name="Mori K."/>
        </authorList>
    </citation>
    <scope>NUCLEOTIDE SEQUENCE [LARGE SCALE GENOMIC DNA]</scope>
    <source>
        <strain evidence="9 10">CCM 7765</strain>
    </source>
</reference>
<dbReference type="Pfam" id="PF07715">
    <property type="entry name" value="Plug"/>
    <property type="match status" value="1"/>
</dbReference>
<dbReference type="InterPro" id="IPR036942">
    <property type="entry name" value="Beta-barrel_TonB_sf"/>
</dbReference>
<dbReference type="InterPro" id="IPR023996">
    <property type="entry name" value="TonB-dep_OMP_SusC/RagA"/>
</dbReference>
<keyword evidence="6 7" id="KW-0998">Cell outer membrane</keyword>
<evidence type="ECO:0000256" key="6">
    <source>
        <dbReference type="ARBA" id="ARBA00023237"/>
    </source>
</evidence>
<dbReference type="Proteomes" id="UP001589774">
    <property type="component" value="Unassembled WGS sequence"/>
</dbReference>
<evidence type="ECO:0000256" key="2">
    <source>
        <dbReference type="ARBA" id="ARBA00022448"/>
    </source>
</evidence>
<evidence type="ECO:0000256" key="3">
    <source>
        <dbReference type="ARBA" id="ARBA00022452"/>
    </source>
</evidence>
<keyword evidence="5 7" id="KW-0472">Membrane</keyword>
<dbReference type="InterPro" id="IPR012910">
    <property type="entry name" value="Plug_dom"/>
</dbReference>
<dbReference type="Gene3D" id="2.170.130.10">
    <property type="entry name" value="TonB-dependent receptor, plug domain"/>
    <property type="match status" value="1"/>
</dbReference>
<dbReference type="InterPro" id="IPR023997">
    <property type="entry name" value="TonB-dep_OMP_SusC/RagA_CS"/>
</dbReference>
<dbReference type="NCBIfam" id="TIGR04056">
    <property type="entry name" value="OMP_RagA_SusC"/>
    <property type="match status" value="1"/>
</dbReference>
<comment type="subcellular location">
    <subcellularLocation>
        <location evidence="1 7">Cell outer membrane</location>
        <topology evidence="1 7">Multi-pass membrane protein</topology>
    </subcellularLocation>
</comment>
<protein>
    <submittedName>
        <fullName evidence="9">SusC/RagA family TonB-linked outer membrane protein</fullName>
    </submittedName>
</protein>
<dbReference type="Gene3D" id="2.60.40.1120">
    <property type="entry name" value="Carboxypeptidase-like, regulatory domain"/>
    <property type="match status" value="1"/>
</dbReference>
<dbReference type="RefSeq" id="WP_130858117.1">
    <property type="nucleotide sequence ID" value="NZ_JBHLWO010000001.1"/>
</dbReference>
<sequence length="1121" mass="125827">MKQFLLGIKMPTVLLIALIFGKLSMANTEEQRIPFRDLLSSLEQKFNVRFNYSADLIGPTMVERPDMSKVKKANLITFLENLAAGKVNIEKIDEMLYVVKPVKIENKENTEHTVISNHHMKTVQEEVAGTVKDATDDSLLPGVSVLVKGMDRGTITDASGRFVLRDVPDDAIIVFSYMGYQTIEEPIGKRQLIHVSLRRSESQLEEVVVTALGIKREEKSLGYAVQKVSGEELQTVKGVDVGTSLSGKVSGLVVKNSTEFNARPTIELRGETPIIVIDGVPYGNMTLRDIPTDDIADMNILKGATASALYGSRGGSGAIIITTKKGKAKGFSIDVNSNTMTQMGFLAIPKVQTSYGHGINGAIADDYVWGPKLDIGQTAEQWNPLTKQYEDMPLVSSGKDNLKNFLERGIITNNNVSITQTGEHGFFRTSLNHILNKGQYPNTKLNIINFTNSGEMKLGDKVTIGAQTGYTRQNAPQIWGTGYGNQGYLYQILMWTGPDYDIRQYRDYWITPHQQQNWLYDAWYDNPYLIAYEKLNGITQNKLYASFNANYQVNKNLNILFRTGYDFYSNQETIRNPIGINSTRSNFYVGSSYISFNSLGTYGINKDWGFSTNNDFIVTYNNSWGKFGLNALGGGTIYYYNDRSLDAATQNGLSVPGWYSLAASVDKALVAETEYRRQINSVFGKASFSWDDAVFIDVTGRNDWSSTQSKNQRSYFYPSIAASFILSEYLKLPQAFDMIKLRGSWAVDKSPLDVYANNRTYTVTPGAWDNQNTAGYPSNLLGKSLLANAHRTYEFGGNIALLQKRIGLDITYFNKYYYNQQEEVTISSASGFTKTLINTDETYERRGLEITLSGTPIRNSNFEWNTAINWSNNHQYYVNLDPVYSSDDLWTKKGARKDVYLKNKWERDPEGNIIHVNGIPKKSDYQSKMGYGDPDFMFGFINNFRLGNFNLGITIDGRIGGLMYNYIWDKMFDTGANPETDNQYRYDAVVNGLSNYVGQGVKVVSGEATYDKYGRITSDTRVYTANDVQVNYQDYAQSLSGGDKEHGVQNQSFVKLREISLGYNFPAKLLAKTRIKSASVSLTGQNVLLFTKFKFSDPDVFTENLNSPSQRMLGLNIRLGF</sequence>
<evidence type="ECO:0000313" key="9">
    <source>
        <dbReference type="EMBL" id="MFC0316742.1"/>
    </source>
</evidence>
<dbReference type="Gene3D" id="2.40.170.20">
    <property type="entry name" value="TonB-dependent receptor, beta-barrel domain"/>
    <property type="match status" value="1"/>
</dbReference>